<comment type="caution">
    <text evidence="9">The sequence shown here is derived from an EMBL/GenBank/DDBJ whole genome shotgun (WGS) entry which is preliminary data.</text>
</comment>
<feature type="domain" description="Cytochrome c" evidence="8">
    <location>
        <begin position="76"/>
        <end position="178"/>
    </location>
</feature>
<evidence type="ECO:0000256" key="2">
    <source>
        <dbReference type="ARBA" id="ARBA00022617"/>
    </source>
</evidence>
<dbReference type="Pfam" id="PF00034">
    <property type="entry name" value="Cytochrom_C"/>
    <property type="match status" value="1"/>
</dbReference>
<dbReference type="PROSITE" id="PS51007">
    <property type="entry name" value="CYTC"/>
    <property type="match status" value="1"/>
</dbReference>
<proteinExistence type="predicted"/>
<keyword evidence="7" id="KW-0812">Transmembrane</keyword>
<evidence type="ECO:0000256" key="1">
    <source>
        <dbReference type="ARBA" id="ARBA00022448"/>
    </source>
</evidence>
<dbReference type="RefSeq" id="WP_211857617.1">
    <property type="nucleotide sequence ID" value="NZ_JAAGBB010000080.1"/>
</dbReference>
<dbReference type="InterPro" id="IPR009056">
    <property type="entry name" value="Cyt_c-like_dom"/>
</dbReference>
<dbReference type="SUPFAM" id="SSF46626">
    <property type="entry name" value="Cytochrome c"/>
    <property type="match status" value="1"/>
</dbReference>
<keyword evidence="7" id="KW-0472">Membrane</keyword>
<reference evidence="10" key="1">
    <citation type="journal article" date="2021" name="Syst. Appl. Microbiol.">
        <title>Roseomonas hellenica sp. nov., isolated from roots of wild-growing Alkanna tinctoria.</title>
        <authorList>
            <person name="Rat A."/>
            <person name="Naranjo H.D."/>
            <person name="Lebbe L."/>
            <person name="Cnockaert M."/>
            <person name="Krigas N."/>
            <person name="Grigoriadou K."/>
            <person name="Maloupa E."/>
            <person name="Willems A."/>
        </authorList>
    </citation>
    <scope>NUCLEOTIDE SEQUENCE [LARGE SCALE GENOMIC DNA]</scope>
    <source>
        <strain evidence="10">LMG 31523</strain>
    </source>
</reference>
<evidence type="ECO:0000313" key="9">
    <source>
        <dbReference type="EMBL" id="MBR0669056.1"/>
    </source>
</evidence>
<dbReference type="EMBL" id="JAAGBB010000080">
    <property type="protein sequence ID" value="MBR0669056.1"/>
    <property type="molecule type" value="Genomic_DNA"/>
</dbReference>
<keyword evidence="10" id="KW-1185">Reference proteome</keyword>
<organism evidence="9 10">
    <name type="scientific">Plastoroseomonas hellenica</name>
    <dbReference type="NCBI Taxonomy" id="2687306"/>
    <lineage>
        <taxon>Bacteria</taxon>
        <taxon>Pseudomonadati</taxon>
        <taxon>Pseudomonadota</taxon>
        <taxon>Alphaproteobacteria</taxon>
        <taxon>Acetobacterales</taxon>
        <taxon>Acetobacteraceae</taxon>
        <taxon>Plastoroseomonas</taxon>
    </lineage>
</organism>
<keyword evidence="3 6" id="KW-0479">Metal-binding</keyword>
<feature type="transmembrane region" description="Helical" evidence="7">
    <location>
        <begin position="16"/>
        <end position="38"/>
    </location>
</feature>
<dbReference type="PANTHER" id="PTHR11961">
    <property type="entry name" value="CYTOCHROME C"/>
    <property type="match status" value="1"/>
</dbReference>
<accession>A0ABS5F993</accession>
<dbReference type="InterPro" id="IPR002327">
    <property type="entry name" value="Cyt_c_1A/1B"/>
</dbReference>
<evidence type="ECO:0000256" key="6">
    <source>
        <dbReference type="PROSITE-ProRule" id="PRU00433"/>
    </source>
</evidence>
<keyword evidence="5 6" id="KW-0408">Iron</keyword>
<dbReference type="PRINTS" id="PR00604">
    <property type="entry name" value="CYTCHRMECIAB"/>
</dbReference>
<evidence type="ECO:0000256" key="4">
    <source>
        <dbReference type="ARBA" id="ARBA00022982"/>
    </source>
</evidence>
<keyword evidence="4" id="KW-0249">Electron transport</keyword>
<dbReference type="Gene3D" id="1.10.760.10">
    <property type="entry name" value="Cytochrome c-like domain"/>
    <property type="match status" value="1"/>
</dbReference>
<gene>
    <name evidence="9" type="ORF">GXW71_32200</name>
</gene>
<protein>
    <submittedName>
        <fullName evidence="9">Cytochrome c family protein</fullName>
    </submittedName>
</protein>
<keyword evidence="1" id="KW-0813">Transport</keyword>
<evidence type="ECO:0000256" key="5">
    <source>
        <dbReference type="ARBA" id="ARBA00023004"/>
    </source>
</evidence>
<evidence type="ECO:0000259" key="8">
    <source>
        <dbReference type="PROSITE" id="PS51007"/>
    </source>
</evidence>
<evidence type="ECO:0000256" key="3">
    <source>
        <dbReference type="ARBA" id="ARBA00022723"/>
    </source>
</evidence>
<evidence type="ECO:0000313" key="10">
    <source>
        <dbReference type="Proteomes" id="UP001196870"/>
    </source>
</evidence>
<sequence length="184" mass="19057">MASTSTGKDALGTNKIFAAVLTAGVVFGLAGFLGKLLVHPHQLHEAAIQIGEPPPPPSGAPAAPALEPITPLLANANPQNGQQLAQRLCSSCHTFNEGGPARVGPNLYGIVGNHHAHAEGFNYSPAMRGKASVQWSYEALNEFLHRPASGVPGTRMAFAGITSNAQRADVIAYLRSISPNAPAP</sequence>
<name>A0ABS5F993_9PROT</name>
<keyword evidence="2 6" id="KW-0349">Heme</keyword>
<evidence type="ECO:0000256" key="7">
    <source>
        <dbReference type="SAM" id="Phobius"/>
    </source>
</evidence>
<keyword evidence="7" id="KW-1133">Transmembrane helix</keyword>
<dbReference type="InterPro" id="IPR036909">
    <property type="entry name" value="Cyt_c-like_dom_sf"/>
</dbReference>
<dbReference type="Proteomes" id="UP001196870">
    <property type="component" value="Unassembled WGS sequence"/>
</dbReference>